<evidence type="ECO:0000256" key="1">
    <source>
        <dbReference type="SAM" id="MobiDB-lite"/>
    </source>
</evidence>
<keyword evidence="2" id="KW-1185">Reference proteome</keyword>
<dbReference type="RefSeq" id="XP_002733968.1">
    <property type="nucleotide sequence ID" value="XM_002733922.2"/>
</dbReference>
<accession>A0ABM0M673</accession>
<feature type="region of interest" description="Disordered" evidence="1">
    <location>
        <begin position="75"/>
        <end position="167"/>
    </location>
</feature>
<dbReference type="GeneID" id="100375317"/>
<proteinExistence type="predicted"/>
<dbReference type="Proteomes" id="UP000694865">
    <property type="component" value="Unplaced"/>
</dbReference>
<reference evidence="3 4" key="1">
    <citation type="submission" date="2025-05" db="UniProtKB">
        <authorList>
            <consortium name="RefSeq"/>
        </authorList>
    </citation>
    <scope>IDENTIFICATION</scope>
    <source>
        <tissue evidence="3 4">Testes</tissue>
    </source>
</reference>
<gene>
    <name evidence="3 4" type="primary">LOC100375317</name>
</gene>
<name>A0ABM0M673_SACKO</name>
<feature type="compositionally biased region" description="Basic residues" evidence="1">
    <location>
        <begin position="78"/>
        <end position="95"/>
    </location>
</feature>
<evidence type="ECO:0000313" key="4">
    <source>
        <dbReference type="RefSeq" id="XP_006815514.1"/>
    </source>
</evidence>
<organism evidence="2 4">
    <name type="scientific">Saccoglossus kowalevskii</name>
    <name type="common">Acorn worm</name>
    <dbReference type="NCBI Taxonomy" id="10224"/>
    <lineage>
        <taxon>Eukaryota</taxon>
        <taxon>Metazoa</taxon>
        <taxon>Hemichordata</taxon>
        <taxon>Enteropneusta</taxon>
        <taxon>Harrimaniidae</taxon>
        <taxon>Saccoglossus</taxon>
    </lineage>
</organism>
<feature type="compositionally biased region" description="Polar residues" evidence="1">
    <location>
        <begin position="138"/>
        <end position="152"/>
    </location>
</feature>
<feature type="compositionally biased region" description="Basic residues" evidence="1">
    <location>
        <begin position="113"/>
        <end position="133"/>
    </location>
</feature>
<evidence type="ECO:0000313" key="3">
    <source>
        <dbReference type="RefSeq" id="XP_002733968.1"/>
    </source>
</evidence>
<evidence type="ECO:0000313" key="2">
    <source>
        <dbReference type="Proteomes" id="UP000694865"/>
    </source>
</evidence>
<protein>
    <submittedName>
        <fullName evidence="3">CWF19-like protein 2 homolog isoform X1</fullName>
    </submittedName>
    <submittedName>
        <fullName evidence="4">CWF19-like protein 2 homolog isoform X2</fullName>
    </submittedName>
</protein>
<feature type="compositionally biased region" description="Low complexity" evidence="1">
    <location>
        <begin position="96"/>
        <end position="105"/>
    </location>
</feature>
<sequence>MPFTPSAHSQRLLSLMGTDEVRITDKRYMDKLKKRLQVEYEVNLKKREEALALTEVKREKELILQGKIPCPYDVLEKKQRKVKHKRKRSKKRKSSKGSNSGASEGESSEGGRKRSIHASKGRLSRRSSSRRTRKSEEQSLSCDEITQMSKQNEGSEEEATTTESSDIVDEAITNNRHYNNPNLIQFMQAETVHEMYALADDLVGK</sequence>
<dbReference type="RefSeq" id="XP_006815514.1">
    <property type="nucleotide sequence ID" value="XM_006815451.1"/>
</dbReference>